<accession>A0ABT9JD38</accession>
<dbReference type="EC" id="2.1.1.170" evidence="6"/>
<comment type="catalytic activity">
    <reaction evidence="6">
        <text>guanosine(527) in 16S rRNA + S-adenosyl-L-methionine = N(7)-methylguanosine(527) in 16S rRNA + S-adenosyl-L-homocysteine</text>
        <dbReference type="Rhea" id="RHEA:42732"/>
        <dbReference type="Rhea" id="RHEA-COMP:10209"/>
        <dbReference type="Rhea" id="RHEA-COMP:10210"/>
        <dbReference type="ChEBI" id="CHEBI:57856"/>
        <dbReference type="ChEBI" id="CHEBI:59789"/>
        <dbReference type="ChEBI" id="CHEBI:74269"/>
        <dbReference type="ChEBI" id="CHEBI:74480"/>
        <dbReference type="EC" id="2.1.1.170"/>
    </reaction>
</comment>
<dbReference type="Gene3D" id="3.40.50.150">
    <property type="entry name" value="Vaccinia Virus protein VP39"/>
    <property type="match status" value="1"/>
</dbReference>
<sequence length="198" mass="21914">MTQNVSRETLDRLTCYAALVRQWNPRINLVAPSTLAQLEARHIDDSMQIAQHADPGDGVWADLGSGGGLPGLILAAIYADRPARFCLVESDQRKAAFLRTAIREMGLPNATVIARRIEAVDPLNAADISVRALAPLPCLMPYMEMHLATQGQAWLMKGENWRQEVSEARKLWRFDLDHFPSRTHPAAAILKISGVSHV</sequence>
<protein>
    <recommendedName>
        <fullName evidence="6">Ribosomal RNA small subunit methyltransferase G</fullName>
        <ecNumber evidence="6">2.1.1.170</ecNumber>
    </recommendedName>
    <alternativeName>
        <fullName evidence="6">16S rRNA 7-methylguanosine methyltransferase</fullName>
        <shortName evidence="6">16S rRNA m7G methyltransferase</shortName>
    </alternativeName>
</protein>
<evidence type="ECO:0000256" key="3">
    <source>
        <dbReference type="ARBA" id="ARBA00022603"/>
    </source>
</evidence>
<dbReference type="Pfam" id="PF02527">
    <property type="entry name" value="GidB"/>
    <property type="match status" value="1"/>
</dbReference>
<keyword evidence="2 6" id="KW-0698">rRNA processing</keyword>
<evidence type="ECO:0000256" key="2">
    <source>
        <dbReference type="ARBA" id="ARBA00022552"/>
    </source>
</evidence>
<dbReference type="InterPro" id="IPR003682">
    <property type="entry name" value="rRNA_ssu_MeTfrase_G"/>
</dbReference>
<feature type="binding site" evidence="6">
    <location>
        <position position="64"/>
    </location>
    <ligand>
        <name>S-adenosyl-L-methionine</name>
        <dbReference type="ChEBI" id="CHEBI:59789"/>
    </ligand>
</feature>
<comment type="caution">
    <text evidence="6">Lacks conserved residue(s) required for the propagation of feature annotation.</text>
</comment>
<dbReference type="EMBL" id="JAVAMQ010000005">
    <property type="protein sequence ID" value="MDP5307022.1"/>
    <property type="molecule type" value="Genomic_DNA"/>
</dbReference>
<evidence type="ECO:0000313" key="7">
    <source>
        <dbReference type="EMBL" id="MDP5307022.1"/>
    </source>
</evidence>
<feature type="binding site" evidence="6">
    <location>
        <position position="131"/>
    </location>
    <ligand>
        <name>S-adenosyl-L-methionine</name>
        <dbReference type="ChEBI" id="CHEBI:59789"/>
    </ligand>
</feature>
<dbReference type="Proteomes" id="UP001224997">
    <property type="component" value="Unassembled WGS sequence"/>
</dbReference>
<comment type="subcellular location">
    <subcellularLocation>
        <location evidence="6">Cytoplasm</location>
    </subcellularLocation>
</comment>
<dbReference type="GO" id="GO:0008168">
    <property type="term" value="F:methyltransferase activity"/>
    <property type="evidence" value="ECO:0007669"/>
    <property type="project" value="UniProtKB-KW"/>
</dbReference>
<gene>
    <name evidence="6 7" type="primary">rsmG</name>
    <name evidence="7" type="ORF">Q5Y72_07940</name>
</gene>
<keyword evidence="3 6" id="KW-0489">Methyltransferase</keyword>
<keyword evidence="8" id="KW-1185">Reference proteome</keyword>
<dbReference type="PIRSF" id="PIRSF003078">
    <property type="entry name" value="GidB"/>
    <property type="match status" value="1"/>
</dbReference>
<feature type="binding site" evidence="6">
    <location>
        <position position="69"/>
    </location>
    <ligand>
        <name>S-adenosyl-L-methionine</name>
        <dbReference type="ChEBI" id="CHEBI:59789"/>
    </ligand>
</feature>
<comment type="function">
    <text evidence="6">Specifically methylates the N7 position of guanine in position 527 of 16S rRNA.</text>
</comment>
<keyword evidence="1 6" id="KW-0963">Cytoplasm</keyword>
<evidence type="ECO:0000256" key="4">
    <source>
        <dbReference type="ARBA" id="ARBA00022679"/>
    </source>
</evidence>
<comment type="caution">
    <text evidence="7">The sequence shown here is derived from an EMBL/GenBank/DDBJ whole genome shotgun (WGS) entry which is preliminary data.</text>
</comment>
<comment type="similarity">
    <text evidence="6">Belongs to the methyltransferase superfamily. RNA methyltransferase RsmG family.</text>
</comment>
<proteinExistence type="inferred from homology"/>
<feature type="binding site" evidence="6">
    <location>
        <begin position="117"/>
        <end position="118"/>
    </location>
    <ligand>
        <name>S-adenosyl-L-methionine</name>
        <dbReference type="ChEBI" id="CHEBI:59789"/>
    </ligand>
</feature>
<evidence type="ECO:0000256" key="1">
    <source>
        <dbReference type="ARBA" id="ARBA00022490"/>
    </source>
</evidence>
<keyword evidence="5 6" id="KW-0949">S-adenosyl-L-methionine</keyword>
<evidence type="ECO:0000313" key="8">
    <source>
        <dbReference type="Proteomes" id="UP001224997"/>
    </source>
</evidence>
<dbReference type="PANTHER" id="PTHR31760:SF0">
    <property type="entry name" value="S-ADENOSYL-L-METHIONINE-DEPENDENT METHYLTRANSFERASES SUPERFAMILY PROTEIN"/>
    <property type="match status" value="1"/>
</dbReference>
<dbReference type="SUPFAM" id="SSF53335">
    <property type="entry name" value="S-adenosyl-L-methionine-dependent methyltransferases"/>
    <property type="match status" value="1"/>
</dbReference>
<dbReference type="RefSeq" id="WP_305962868.1">
    <property type="nucleotide sequence ID" value="NZ_JAVAMQ010000005.1"/>
</dbReference>
<reference evidence="7 8" key="1">
    <citation type="submission" date="2023-08" db="EMBL/GenBank/DDBJ databases">
        <authorList>
            <person name="Park J.-S."/>
        </authorList>
    </citation>
    <scope>NUCLEOTIDE SEQUENCE [LARGE SCALE GENOMIC DNA]</scope>
    <source>
        <strain evidence="7 8">2205BS29-5</strain>
    </source>
</reference>
<keyword evidence="4 6" id="KW-0808">Transferase</keyword>
<dbReference type="HAMAP" id="MF_00074">
    <property type="entry name" value="16SrRNA_methyltr_G"/>
    <property type="match status" value="1"/>
</dbReference>
<dbReference type="PANTHER" id="PTHR31760">
    <property type="entry name" value="S-ADENOSYL-L-METHIONINE-DEPENDENT METHYLTRANSFERASES SUPERFAMILY PROTEIN"/>
    <property type="match status" value="1"/>
</dbReference>
<name>A0ABT9JD38_9RHOB</name>
<dbReference type="GO" id="GO:0032259">
    <property type="term" value="P:methylation"/>
    <property type="evidence" value="ECO:0007669"/>
    <property type="project" value="UniProtKB-KW"/>
</dbReference>
<dbReference type="InterPro" id="IPR029063">
    <property type="entry name" value="SAM-dependent_MTases_sf"/>
</dbReference>
<organism evidence="7 8">
    <name type="scientific">Paracoccus spongiarum</name>
    <dbReference type="NCBI Taxonomy" id="3064387"/>
    <lineage>
        <taxon>Bacteria</taxon>
        <taxon>Pseudomonadati</taxon>
        <taxon>Pseudomonadota</taxon>
        <taxon>Alphaproteobacteria</taxon>
        <taxon>Rhodobacterales</taxon>
        <taxon>Paracoccaceae</taxon>
        <taxon>Paracoccus</taxon>
    </lineage>
</organism>
<evidence type="ECO:0000256" key="6">
    <source>
        <dbReference type="HAMAP-Rule" id="MF_00074"/>
    </source>
</evidence>
<evidence type="ECO:0000256" key="5">
    <source>
        <dbReference type="ARBA" id="ARBA00022691"/>
    </source>
</evidence>
<dbReference type="NCBIfam" id="TIGR00138">
    <property type="entry name" value="rsmG_gidB"/>
    <property type="match status" value="1"/>
</dbReference>